<dbReference type="PANTHER" id="PTHR22901:SF0">
    <property type="entry name" value="SIALATE O-ACETYLESTERASE"/>
    <property type="match status" value="1"/>
</dbReference>
<dbReference type="EMBL" id="CP036263">
    <property type="protein sequence ID" value="QDT00985.1"/>
    <property type="molecule type" value="Genomic_DNA"/>
</dbReference>
<dbReference type="InterPro" id="IPR036514">
    <property type="entry name" value="SGNH_hydro_sf"/>
</dbReference>
<evidence type="ECO:0000256" key="1">
    <source>
        <dbReference type="ARBA" id="ARBA00022801"/>
    </source>
</evidence>
<dbReference type="InterPro" id="IPR039329">
    <property type="entry name" value="SIAE"/>
</dbReference>
<name>A0A517N1H7_9BACT</name>
<dbReference type="Pfam" id="PF03629">
    <property type="entry name" value="SASA"/>
    <property type="match status" value="1"/>
</dbReference>
<feature type="domain" description="Sialate O-acetylesterase" evidence="2">
    <location>
        <begin position="113"/>
        <end position="263"/>
    </location>
</feature>
<evidence type="ECO:0000259" key="2">
    <source>
        <dbReference type="Pfam" id="PF03629"/>
    </source>
</evidence>
<gene>
    <name evidence="3" type="ORF">HG15A2_43270</name>
</gene>
<dbReference type="GO" id="GO:0001681">
    <property type="term" value="F:sialate O-acetylesterase activity"/>
    <property type="evidence" value="ECO:0007669"/>
    <property type="project" value="InterPro"/>
</dbReference>
<accession>A0A517N1H7</accession>
<dbReference type="GO" id="GO:0005975">
    <property type="term" value="P:carbohydrate metabolic process"/>
    <property type="evidence" value="ECO:0007669"/>
    <property type="project" value="TreeGrafter"/>
</dbReference>
<keyword evidence="1" id="KW-0378">Hydrolase</keyword>
<dbReference type="KEGG" id="amob:HG15A2_43270"/>
<dbReference type="InterPro" id="IPR005181">
    <property type="entry name" value="SASA"/>
</dbReference>
<dbReference type="Proteomes" id="UP000319852">
    <property type="component" value="Chromosome"/>
</dbReference>
<keyword evidence="4" id="KW-1185">Reference proteome</keyword>
<dbReference type="RefSeq" id="WP_246117814.1">
    <property type="nucleotide sequence ID" value="NZ_CP036263.1"/>
</dbReference>
<reference evidence="3 4" key="1">
    <citation type="submission" date="2019-02" db="EMBL/GenBank/DDBJ databases">
        <title>Deep-cultivation of Planctomycetes and their phenomic and genomic characterization uncovers novel biology.</title>
        <authorList>
            <person name="Wiegand S."/>
            <person name="Jogler M."/>
            <person name="Boedeker C."/>
            <person name="Pinto D."/>
            <person name="Vollmers J."/>
            <person name="Rivas-Marin E."/>
            <person name="Kohn T."/>
            <person name="Peeters S.H."/>
            <person name="Heuer A."/>
            <person name="Rast P."/>
            <person name="Oberbeckmann S."/>
            <person name="Bunk B."/>
            <person name="Jeske O."/>
            <person name="Meyerdierks A."/>
            <person name="Storesund J.E."/>
            <person name="Kallscheuer N."/>
            <person name="Luecker S."/>
            <person name="Lage O.M."/>
            <person name="Pohl T."/>
            <person name="Merkel B.J."/>
            <person name="Hornburger P."/>
            <person name="Mueller R.-W."/>
            <person name="Bruemmer F."/>
            <person name="Labrenz M."/>
            <person name="Spormann A.M."/>
            <person name="Op den Camp H."/>
            <person name="Overmann J."/>
            <person name="Amann R."/>
            <person name="Jetten M.S.M."/>
            <person name="Mascher T."/>
            <person name="Medema M.H."/>
            <person name="Devos D.P."/>
            <person name="Kaster A.-K."/>
            <person name="Ovreas L."/>
            <person name="Rohde M."/>
            <person name="Galperin M.Y."/>
            <person name="Jogler C."/>
        </authorList>
    </citation>
    <scope>NUCLEOTIDE SEQUENCE [LARGE SCALE GENOMIC DNA]</scope>
    <source>
        <strain evidence="3 4">HG15A2</strain>
    </source>
</reference>
<evidence type="ECO:0000313" key="3">
    <source>
        <dbReference type="EMBL" id="QDT00985.1"/>
    </source>
</evidence>
<dbReference type="PANTHER" id="PTHR22901">
    <property type="entry name" value="SIALATE O-ACETYLESTERASE"/>
    <property type="match status" value="1"/>
</dbReference>
<evidence type="ECO:0000313" key="4">
    <source>
        <dbReference type="Proteomes" id="UP000319852"/>
    </source>
</evidence>
<dbReference type="SUPFAM" id="SSF52266">
    <property type="entry name" value="SGNH hydrolase"/>
    <property type="match status" value="1"/>
</dbReference>
<proteinExistence type="predicted"/>
<dbReference type="Gene3D" id="3.40.50.1110">
    <property type="entry name" value="SGNH hydrolase"/>
    <property type="match status" value="1"/>
</dbReference>
<organism evidence="3 4">
    <name type="scientific">Adhaeretor mobilis</name>
    <dbReference type="NCBI Taxonomy" id="1930276"/>
    <lineage>
        <taxon>Bacteria</taxon>
        <taxon>Pseudomonadati</taxon>
        <taxon>Planctomycetota</taxon>
        <taxon>Planctomycetia</taxon>
        <taxon>Pirellulales</taxon>
        <taxon>Lacipirellulaceae</taxon>
        <taxon>Adhaeretor</taxon>
    </lineage>
</organism>
<sequence>METSFLMKKTVFALVLVSGLIPEIARAELTVASPFTDNAVLQRDLPVPVWGNAAAGTTVTVKFAEQKKSAVANSDGRWKVMLDSLPASFDPRILSVTSPGHPRIELSNLLVGEVWICSGQSNMQFPLDRVPEAKALIPKAKHIRTFNVKRTVAFAEQDTCEGEWVEQHPDSAVAFSFAYFLEEAADVPVGIILTCWGSSSLEAWMPRDITETVPHFRTMIDEFDADTKTRNRIAAILEGPRPWSRGEDIFLRRQSNILYNAMMHPLAPYGCRGLVWYQGERNTQSMFGMLTEPWFSRNSGILKYGDTFKAWVRRYRKEWGRDDLHFLVVMLPGYGKTLPGGPQGGAESPVAHSWAWMRESQLKALDLPHTSVVNTIDLGHIKNIRPTDKLPVGKRLALLAASDVLGHDIQAQGPVMKAVECKVNRLVVHFEHAEGLKTRDGKAPTAFWVADESAQWMKADAELSGECVVLSSTEVAKPLYVRYAFAGKPSVNLVNEAGLPAYPFRTDIFDP</sequence>
<dbReference type="AlphaFoldDB" id="A0A517N1H7"/>
<protein>
    <recommendedName>
        <fullName evidence="2">Sialate O-acetylesterase domain-containing protein</fullName>
    </recommendedName>
</protein>